<dbReference type="Proteomes" id="UP000261540">
    <property type="component" value="Unplaced"/>
</dbReference>
<evidence type="ECO:0000256" key="13">
    <source>
        <dbReference type="ARBA" id="ARBA00023235"/>
    </source>
</evidence>
<dbReference type="PANTHER" id="PTHR11510">
    <property type="entry name" value="MYO-INOSITOL-1 PHOSPHATE SYNTHASE"/>
    <property type="match status" value="1"/>
</dbReference>
<evidence type="ECO:0000313" key="18">
    <source>
        <dbReference type="Proteomes" id="UP000261540"/>
    </source>
</evidence>
<dbReference type="GO" id="GO:0005737">
    <property type="term" value="C:cytoplasm"/>
    <property type="evidence" value="ECO:0007669"/>
    <property type="project" value="UniProtKB-SubCell"/>
</dbReference>
<keyword evidence="12" id="KW-0594">Phospholipid biosynthesis</keyword>
<evidence type="ECO:0000256" key="3">
    <source>
        <dbReference type="ARBA" id="ARBA00004496"/>
    </source>
</evidence>
<dbReference type="InterPro" id="IPR013021">
    <property type="entry name" value="Myo-inos-1-P_Synthase_GAPDH"/>
</dbReference>
<sequence length="547" mass="60114">MAELIKVISPNVKYMENYIESQYDYHTSVVSGDNGTYTVTPCTTSFTFRTARAVPRLGVMLVGWGGNNGTTVTAAVIANKLGLTWKTKTGTKKANYFGSLFQASTVCLGSGPEGDVYIPFHDLLPMVHPNDIVFDGWDISSMDLGQAMDRAQVLDWALQEKLRPYMSKMRPRRSIYIPEFIAANQKQRADNVIEGTMSEQVEQIRRDIRDFREKSGADKVIVLWTANTERFCDLVPGENDTADNLLATIQRGGEISPSTLFAVASILEGCAYINGSPQNTLVPGAVELAIRHGVFIGGDDFKSGQTKIKSVLVDFLVSAGLKPTAIVSYNHLGNNDGMNLSAPQQFRSKEISKSNVVDDMVQANPLLYAPGEKPDHCVVIKYVPYVGDSKRAMDEYTSEIMMGGTNTIAIHNTCEDSLLASPIILDLVILTELCQRITFRPEGDSEFQTFHSVLSLLSYLCKAPLVPAGAPIVNALFRQRACIENIMRACLGLAPQNHMQLEHKMQRSLFPCTKRIAAATPKHSAGISNGYHPTVINGEQYTNGDHC</sequence>
<dbReference type="FunFam" id="3.30.360.10:FF:000055">
    <property type="entry name" value="Putative myo-inositol-1-phosphate synthase"/>
    <property type="match status" value="1"/>
</dbReference>
<dbReference type="Gene3D" id="3.40.50.720">
    <property type="entry name" value="NAD(P)-binding Rossmann-like Domain"/>
    <property type="match status" value="2"/>
</dbReference>
<evidence type="ECO:0000256" key="10">
    <source>
        <dbReference type="ARBA" id="ARBA00023027"/>
    </source>
</evidence>
<dbReference type="InterPro" id="IPR036291">
    <property type="entry name" value="NAD(P)-bd_dom_sf"/>
</dbReference>
<dbReference type="SUPFAM" id="SSF51735">
    <property type="entry name" value="NAD(P)-binding Rossmann-fold domains"/>
    <property type="match status" value="1"/>
</dbReference>
<dbReference type="AlphaFoldDB" id="A0A3B3TFZ6"/>
<comment type="pathway">
    <text evidence="4">Polyol metabolism; myo-inositol biosynthesis; myo-inositol from D-glucose 6-phosphate: step 1/2.</text>
</comment>
<evidence type="ECO:0000256" key="11">
    <source>
        <dbReference type="ARBA" id="ARBA00023098"/>
    </source>
</evidence>
<evidence type="ECO:0000256" key="8">
    <source>
        <dbReference type="ARBA" id="ARBA00022516"/>
    </source>
</evidence>
<keyword evidence="18" id="KW-1185">Reference proteome</keyword>
<evidence type="ECO:0000256" key="4">
    <source>
        <dbReference type="ARBA" id="ARBA00005117"/>
    </source>
</evidence>
<dbReference type="GO" id="GO:0004512">
    <property type="term" value="F:inositol-3-phosphate synthase activity"/>
    <property type="evidence" value="ECO:0007669"/>
    <property type="project" value="UniProtKB-EC"/>
</dbReference>
<dbReference type="UniPathway" id="UPA00823">
    <property type="reaction ID" value="UER00787"/>
</dbReference>
<dbReference type="FunFam" id="3.40.50.720:FF:000171">
    <property type="entry name" value="inositol-3-phosphate synthase 1"/>
    <property type="match status" value="1"/>
</dbReference>
<keyword evidence="10" id="KW-0520">NAD</keyword>
<keyword evidence="7" id="KW-0963">Cytoplasm</keyword>
<dbReference type="SUPFAM" id="SSF55347">
    <property type="entry name" value="Glyceraldehyde-3-phosphate dehydrogenase-like, C-terminal domain"/>
    <property type="match status" value="1"/>
</dbReference>
<keyword evidence="14" id="KW-1208">Phospholipid metabolism</keyword>
<evidence type="ECO:0000256" key="9">
    <source>
        <dbReference type="ARBA" id="ARBA00022550"/>
    </source>
</evidence>
<comment type="subcellular location">
    <subcellularLocation>
        <location evidence="3">Cytoplasm</location>
    </subcellularLocation>
</comment>
<comment type="similarity">
    <text evidence="5">Belongs to the myo-inositol 1-phosphate synthase family.</text>
</comment>
<keyword evidence="11" id="KW-0443">Lipid metabolism</keyword>
<accession>A0A3B3TFZ6</accession>
<comment type="function">
    <text evidence="15">Key enzyme in myo-inositol biosynthesis pathway that catalyzes the conversion of glucose 6-phosphate to 1-myo-inositol 1-phosphate in a NAD-dependent manner. Rate-limiting enzyme in the synthesis of all inositol-containing compounds.</text>
</comment>
<evidence type="ECO:0000256" key="6">
    <source>
        <dbReference type="ARBA" id="ARBA00012125"/>
    </source>
</evidence>
<dbReference type="Ensembl" id="ENSPKIT00000022259.1">
    <property type="protein sequence ID" value="ENSPKIP00000041226.1"/>
    <property type="gene ID" value="ENSPKIG00000017847.1"/>
</dbReference>
<dbReference type="GO" id="GO:0006021">
    <property type="term" value="P:inositol biosynthetic process"/>
    <property type="evidence" value="ECO:0007669"/>
    <property type="project" value="UniProtKB-UniPathway"/>
</dbReference>
<dbReference type="FunFam" id="3.40.50.720:FF:000069">
    <property type="entry name" value="Inositol-3-phosphate synthase 1"/>
    <property type="match status" value="1"/>
</dbReference>
<dbReference type="PIRSF" id="PIRSF015578">
    <property type="entry name" value="Myoinos-ppht_syn"/>
    <property type="match status" value="1"/>
</dbReference>
<dbReference type="OrthoDB" id="2887at2759"/>
<protein>
    <recommendedName>
        <fullName evidence="6">inositol-3-phosphate synthase</fullName>
        <ecNumber evidence="6">5.5.1.4</ecNumber>
    </recommendedName>
</protein>
<dbReference type="InterPro" id="IPR002587">
    <property type="entry name" value="Myo-inos-1-P_Synthase"/>
</dbReference>
<keyword evidence="13" id="KW-0413">Isomerase</keyword>
<dbReference type="GO" id="GO:0008654">
    <property type="term" value="P:phospholipid biosynthetic process"/>
    <property type="evidence" value="ECO:0007669"/>
    <property type="project" value="UniProtKB-KW"/>
</dbReference>
<reference evidence="17" key="1">
    <citation type="submission" date="2025-08" db="UniProtKB">
        <authorList>
            <consortium name="Ensembl"/>
        </authorList>
    </citation>
    <scope>IDENTIFICATION</scope>
</reference>
<evidence type="ECO:0000313" key="17">
    <source>
        <dbReference type="Ensembl" id="ENSPKIP00000041226.1"/>
    </source>
</evidence>
<evidence type="ECO:0000256" key="15">
    <source>
        <dbReference type="ARBA" id="ARBA00025559"/>
    </source>
</evidence>
<dbReference type="Pfam" id="PF01658">
    <property type="entry name" value="Inos-1-P_synth"/>
    <property type="match status" value="1"/>
</dbReference>
<reference evidence="17" key="2">
    <citation type="submission" date="2025-09" db="UniProtKB">
        <authorList>
            <consortium name="Ensembl"/>
        </authorList>
    </citation>
    <scope>IDENTIFICATION</scope>
</reference>
<evidence type="ECO:0000256" key="2">
    <source>
        <dbReference type="ARBA" id="ARBA00001911"/>
    </source>
</evidence>
<evidence type="ECO:0000256" key="12">
    <source>
        <dbReference type="ARBA" id="ARBA00023209"/>
    </source>
</evidence>
<evidence type="ECO:0000256" key="1">
    <source>
        <dbReference type="ARBA" id="ARBA00000113"/>
    </source>
</evidence>
<evidence type="ECO:0000256" key="5">
    <source>
        <dbReference type="ARBA" id="ARBA00010813"/>
    </source>
</evidence>
<proteinExistence type="inferred from homology"/>
<evidence type="ECO:0000259" key="16">
    <source>
        <dbReference type="Pfam" id="PF01658"/>
    </source>
</evidence>
<evidence type="ECO:0000256" key="7">
    <source>
        <dbReference type="ARBA" id="ARBA00022490"/>
    </source>
</evidence>
<comment type="cofactor">
    <cofactor evidence="2">
        <name>NAD(+)</name>
        <dbReference type="ChEBI" id="CHEBI:57540"/>
    </cofactor>
</comment>
<keyword evidence="8" id="KW-0444">Lipid biosynthesis</keyword>
<dbReference type="GeneTree" id="ENSGT00390000018395"/>
<dbReference type="EC" id="5.5.1.4" evidence="6"/>
<keyword evidence="9" id="KW-0398">Inositol biosynthesis</keyword>
<name>A0A3B3TFZ6_9TELE</name>
<evidence type="ECO:0000256" key="14">
    <source>
        <dbReference type="ARBA" id="ARBA00023264"/>
    </source>
</evidence>
<feature type="domain" description="Myo-inositol-1-phosphate synthase GAPDH-like" evidence="16">
    <location>
        <begin position="304"/>
        <end position="417"/>
    </location>
</feature>
<dbReference type="STRING" id="1676925.ENSPKIP00000041226"/>
<comment type="catalytic activity">
    <reaction evidence="1">
        <text>D-glucose 6-phosphate = 1D-myo-inositol 3-phosphate</text>
        <dbReference type="Rhea" id="RHEA:10716"/>
        <dbReference type="ChEBI" id="CHEBI:58401"/>
        <dbReference type="ChEBI" id="CHEBI:61548"/>
        <dbReference type="EC" id="5.5.1.4"/>
    </reaction>
</comment>
<dbReference type="Pfam" id="PF07994">
    <property type="entry name" value="NAD_binding_5"/>
    <property type="match status" value="1"/>
</dbReference>
<organism evidence="17 18">
    <name type="scientific">Paramormyrops kingsleyae</name>
    <dbReference type="NCBI Taxonomy" id="1676925"/>
    <lineage>
        <taxon>Eukaryota</taxon>
        <taxon>Metazoa</taxon>
        <taxon>Chordata</taxon>
        <taxon>Craniata</taxon>
        <taxon>Vertebrata</taxon>
        <taxon>Euteleostomi</taxon>
        <taxon>Actinopterygii</taxon>
        <taxon>Neopterygii</taxon>
        <taxon>Teleostei</taxon>
        <taxon>Osteoglossocephala</taxon>
        <taxon>Osteoglossomorpha</taxon>
        <taxon>Osteoglossiformes</taxon>
        <taxon>Mormyridae</taxon>
        <taxon>Paramormyrops</taxon>
    </lineage>
</organism>